<dbReference type="Gene3D" id="2.40.160.20">
    <property type="match status" value="1"/>
</dbReference>
<evidence type="ECO:0000259" key="6">
    <source>
        <dbReference type="Pfam" id="PF13505"/>
    </source>
</evidence>
<comment type="subcellular location">
    <subcellularLocation>
        <location evidence="1">Membrane</location>
    </subcellularLocation>
</comment>
<feature type="domain" description="Outer membrane protein beta-barrel" evidence="6">
    <location>
        <begin position="19"/>
        <end position="214"/>
    </location>
</feature>
<dbReference type="GO" id="GO:0016020">
    <property type="term" value="C:membrane"/>
    <property type="evidence" value="ECO:0007669"/>
    <property type="project" value="UniProtKB-SubCell"/>
</dbReference>
<evidence type="ECO:0000313" key="7">
    <source>
        <dbReference type="EMBL" id="QIG78678.1"/>
    </source>
</evidence>
<proteinExistence type="inferred from homology"/>
<evidence type="ECO:0000256" key="2">
    <source>
        <dbReference type="ARBA" id="ARBA00022729"/>
    </source>
</evidence>
<evidence type="ECO:0000313" key="8">
    <source>
        <dbReference type="Proteomes" id="UP000501568"/>
    </source>
</evidence>
<keyword evidence="8" id="KW-1185">Reference proteome</keyword>
<dbReference type="Pfam" id="PF13505">
    <property type="entry name" value="OMP_b-brl"/>
    <property type="match status" value="1"/>
</dbReference>
<feature type="chain" id="PRO_5026121622" evidence="5">
    <location>
        <begin position="33"/>
        <end position="214"/>
    </location>
</feature>
<dbReference type="InterPro" id="IPR051692">
    <property type="entry name" value="OMP-like"/>
</dbReference>
<reference evidence="7 8" key="1">
    <citation type="submission" date="2020-02" db="EMBL/GenBank/DDBJ databases">
        <authorList>
            <person name="Zheng R.K."/>
            <person name="Sun C.M."/>
        </authorList>
    </citation>
    <scope>NUCLEOTIDE SEQUENCE [LARGE SCALE GENOMIC DNA]</scope>
    <source>
        <strain evidence="8">zrk23</strain>
    </source>
</reference>
<evidence type="ECO:0000256" key="4">
    <source>
        <dbReference type="ARBA" id="ARBA00038306"/>
    </source>
</evidence>
<protein>
    <submittedName>
        <fullName evidence="7">Porin family protein</fullName>
    </submittedName>
</protein>
<keyword evidence="2 5" id="KW-0732">Signal</keyword>
<dbReference type="PANTHER" id="PTHR34001">
    <property type="entry name" value="BLL7405 PROTEIN"/>
    <property type="match status" value="1"/>
</dbReference>
<dbReference type="SUPFAM" id="SSF56925">
    <property type="entry name" value="OMPA-like"/>
    <property type="match status" value="1"/>
</dbReference>
<evidence type="ECO:0000256" key="3">
    <source>
        <dbReference type="ARBA" id="ARBA00023136"/>
    </source>
</evidence>
<sequence>MSTKMMNRGTFQLVALGTAAFVALITTPPARAQSDGEYFNGVAIGAQAGWEDRRIEETVLPATLNTTLSDRRAGFAYGGYAGYDHQFENFVLGVEAGFSPNGKTLRADIPGGTIELDSKWNADFSVRAGIAVQPRVLVYGRVGYALNRYRISGFATGNTTPVASEGETVDGVLFGGGVEVAVSRNASVRAEYRHRKLDGSLSSNQALGGLTLRF</sequence>
<organism evidence="7 8">
    <name type="scientific">Stakelama tenebrarum</name>
    <dbReference type="NCBI Taxonomy" id="2711215"/>
    <lineage>
        <taxon>Bacteria</taxon>
        <taxon>Pseudomonadati</taxon>
        <taxon>Pseudomonadota</taxon>
        <taxon>Alphaproteobacteria</taxon>
        <taxon>Sphingomonadales</taxon>
        <taxon>Sphingomonadaceae</taxon>
        <taxon>Stakelama</taxon>
    </lineage>
</organism>
<dbReference type="EMBL" id="CP049109">
    <property type="protein sequence ID" value="QIG78678.1"/>
    <property type="molecule type" value="Genomic_DNA"/>
</dbReference>
<accession>A0A6G6Y1T1</accession>
<dbReference type="AlphaFoldDB" id="A0A6G6Y1T1"/>
<dbReference type="KEGG" id="spzr:G5C33_01990"/>
<evidence type="ECO:0000256" key="5">
    <source>
        <dbReference type="SAM" id="SignalP"/>
    </source>
</evidence>
<dbReference type="PANTHER" id="PTHR34001:SF3">
    <property type="entry name" value="BLL7405 PROTEIN"/>
    <property type="match status" value="1"/>
</dbReference>
<comment type="similarity">
    <text evidence="4">Belongs to the Omp25/RopB family.</text>
</comment>
<gene>
    <name evidence="7" type="ORF">G5C33_01990</name>
</gene>
<keyword evidence="3" id="KW-0472">Membrane</keyword>
<dbReference type="InterPro" id="IPR011250">
    <property type="entry name" value="OMP/PagP_B-barrel"/>
</dbReference>
<dbReference type="Proteomes" id="UP000501568">
    <property type="component" value="Chromosome"/>
</dbReference>
<evidence type="ECO:0000256" key="1">
    <source>
        <dbReference type="ARBA" id="ARBA00004370"/>
    </source>
</evidence>
<dbReference type="InterPro" id="IPR027385">
    <property type="entry name" value="Beta-barrel_OMP"/>
</dbReference>
<dbReference type="RefSeq" id="WP_165325676.1">
    <property type="nucleotide sequence ID" value="NZ_CP049109.1"/>
</dbReference>
<feature type="signal peptide" evidence="5">
    <location>
        <begin position="1"/>
        <end position="32"/>
    </location>
</feature>
<name>A0A6G6Y1T1_9SPHN</name>